<dbReference type="PROSITE" id="PS51253">
    <property type="entry name" value="HTH_CENPB"/>
    <property type="match status" value="1"/>
</dbReference>
<dbReference type="Gene3D" id="1.10.10.60">
    <property type="entry name" value="Homeodomain-like"/>
    <property type="match status" value="1"/>
</dbReference>
<protein>
    <recommendedName>
        <fullName evidence="2">HTH CENPB-type domain-containing protein</fullName>
    </recommendedName>
</protein>
<gene>
    <name evidence="3" type="ORF">AM588_10000488</name>
</gene>
<accession>A0A0W8CG39</accession>
<dbReference type="Gene3D" id="3.30.420.10">
    <property type="entry name" value="Ribonuclease H-like superfamily/Ribonuclease H"/>
    <property type="match status" value="1"/>
</dbReference>
<proteinExistence type="predicted"/>
<comment type="caution">
    <text evidence="3">The sequence shown here is derived from an EMBL/GenBank/DDBJ whole genome shotgun (WGS) entry which is preliminary data.</text>
</comment>
<dbReference type="Pfam" id="PF03184">
    <property type="entry name" value="DDE_1"/>
    <property type="match status" value="1"/>
</dbReference>
<dbReference type="PANTHER" id="PTHR19303:SF71">
    <property type="entry name" value="ZINC FINGER PHD-TYPE DOMAIN-CONTAINING PROTEIN"/>
    <property type="match status" value="1"/>
</dbReference>
<dbReference type="InterPro" id="IPR050863">
    <property type="entry name" value="CenT-Element_Derived"/>
</dbReference>
<dbReference type="Pfam" id="PF03221">
    <property type="entry name" value="HTH_Tnp_Tc5"/>
    <property type="match status" value="1"/>
</dbReference>
<evidence type="ECO:0000256" key="1">
    <source>
        <dbReference type="ARBA" id="ARBA00023125"/>
    </source>
</evidence>
<dbReference type="PANTHER" id="PTHR19303">
    <property type="entry name" value="TRANSPOSON"/>
    <property type="match status" value="1"/>
</dbReference>
<dbReference type="Proteomes" id="UP000054636">
    <property type="component" value="Unassembled WGS sequence"/>
</dbReference>
<dbReference type="GO" id="GO:0005634">
    <property type="term" value="C:nucleus"/>
    <property type="evidence" value="ECO:0007669"/>
    <property type="project" value="TreeGrafter"/>
</dbReference>
<dbReference type="InterPro" id="IPR006600">
    <property type="entry name" value="HTH_CenpB_DNA-bd_dom"/>
</dbReference>
<dbReference type="AlphaFoldDB" id="A0A0W8CG39"/>
<organism evidence="3 4">
    <name type="scientific">Phytophthora nicotianae</name>
    <name type="common">Potato buckeye rot agent</name>
    <name type="synonym">Phytophthora parasitica</name>
    <dbReference type="NCBI Taxonomy" id="4792"/>
    <lineage>
        <taxon>Eukaryota</taxon>
        <taxon>Sar</taxon>
        <taxon>Stramenopiles</taxon>
        <taxon>Oomycota</taxon>
        <taxon>Peronosporomycetes</taxon>
        <taxon>Peronosporales</taxon>
        <taxon>Peronosporaceae</taxon>
        <taxon>Phytophthora</taxon>
    </lineage>
</organism>
<feature type="domain" description="HTH CENPB-type" evidence="2">
    <location>
        <begin position="67"/>
        <end position="146"/>
    </location>
</feature>
<dbReference type="SMART" id="SM00674">
    <property type="entry name" value="CENPB"/>
    <property type="match status" value="1"/>
</dbReference>
<dbReference type="EMBL" id="LNFP01002519">
    <property type="protein sequence ID" value="KUF83078.1"/>
    <property type="molecule type" value="Genomic_DNA"/>
</dbReference>
<reference evidence="3 4" key="1">
    <citation type="submission" date="2015-11" db="EMBL/GenBank/DDBJ databases">
        <title>Genomes and virulence difference between two physiological races of Phytophthora nicotianae.</title>
        <authorList>
            <person name="Liu H."/>
            <person name="Ma X."/>
            <person name="Yu H."/>
            <person name="Fang D."/>
            <person name="Li Y."/>
            <person name="Wang X."/>
            <person name="Wang W."/>
            <person name="Dong Y."/>
            <person name="Xiao B."/>
        </authorList>
    </citation>
    <scope>NUCLEOTIDE SEQUENCE [LARGE SCALE GENOMIC DNA]</scope>
    <source>
        <strain evidence="4">race 1</strain>
    </source>
</reference>
<dbReference type="GO" id="GO:0003677">
    <property type="term" value="F:DNA binding"/>
    <property type="evidence" value="ECO:0007669"/>
    <property type="project" value="UniProtKB-KW"/>
</dbReference>
<sequence>MPARRKSVELSIKKQALDWIATEGGGVPSRAEAHFRQRGWRISAACFREWWRKRDEILAAAGSRRRLEGGGRRPVLGELEDTLVDMIYDLRISKEKVTREWIAAQARELFHSSRTEEEAEEHPIRFTASDPWVSSFMQRNGFSLRRRTNLTTLTDEELVRRAVSFMGFLETHNGEMNLDRTVLMDETAIYFEDPRDRTVDVVGRRHVVIHSTGFASMRITAAFAVTASGKKLPPCLIWKRKTRGPIERLGGCYVSFQPRAWVDQELLLQWLEWYFPQVTQTPGQWVVWDSMRAHIGKKVKARCEEKEIKMAVVPGGLTPYLQAGDVGIFKSFKDKMSVLIDAWKRSDQVTYTRGGNPRPPSIEVVVSWVTTAWRQVPDSVVQRSVGKCGFFEDSNDWFISNHDVYGSQFNAAWGSRSDASSASSIENDTNSTFDELCDTLDEIVIDE</sequence>
<keyword evidence="1" id="KW-0238">DNA-binding</keyword>
<name>A0A0W8CG39_PHYNI</name>
<evidence type="ECO:0000259" key="2">
    <source>
        <dbReference type="PROSITE" id="PS51253"/>
    </source>
</evidence>
<evidence type="ECO:0000313" key="3">
    <source>
        <dbReference type="EMBL" id="KUF83078.1"/>
    </source>
</evidence>
<dbReference type="InterPro" id="IPR036397">
    <property type="entry name" value="RNaseH_sf"/>
</dbReference>
<evidence type="ECO:0000313" key="4">
    <source>
        <dbReference type="Proteomes" id="UP000054636"/>
    </source>
</evidence>
<dbReference type="InterPro" id="IPR004875">
    <property type="entry name" value="DDE_SF_endonuclease_dom"/>
</dbReference>